<sequence>MEQVACKSQQTVQQCGQAIWVEAVQSEKGQTLHRPLLAYIDKAAIQKHVCLWQQILAFIARMQALHDWTSLKYGMTARQRKKWCQLWQLASQAPGSPDPQGSWGSQAAVPGDLEDQEGWAITAIEKACLEFCIELLNQRHCSHEYKSALVCAMAVLGQGETGWRDPESYPLILSRVIKVARFMVV</sequence>
<evidence type="ECO:0000313" key="1">
    <source>
        <dbReference type="EMBL" id="KAF4200320.1"/>
    </source>
</evidence>
<reference evidence="1" key="2">
    <citation type="submission" date="2020-04" db="EMBL/GenBank/DDBJ databases">
        <authorList>
            <person name="Santos R.A.C."/>
            <person name="Steenwyk J.L."/>
            <person name="Rivero-Menendez O."/>
            <person name="Mead M.E."/>
            <person name="Silva L.P."/>
            <person name="Bastos R.W."/>
            <person name="Alastruey-Izquierdo A."/>
            <person name="Goldman G.H."/>
            <person name="Rokas A."/>
        </authorList>
    </citation>
    <scope>NUCLEOTIDE SEQUENCE</scope>
    <source>
        <strain evidence="1">CNM-CM8927</strain>
    </source>
</reference>
<dbReference type="Proteomes" id="UP000649114">
    <property type="component" value="Unassembled WGS sequence"/>
</dbReference>
<protein>
    <submittedName>
        <fullName evidence="1">Uncharacterized protein</fullName>
    </submittedName>
</protein>
<comment type="caution">
    <text evidence="1">The sequence shown here is derived from an EMBL/GenBank/DDBJ whole genome shotgun (WGS) entry which is preliminary data.</text>
</comment>
<gene>
    <name evidence="1" type="ORF">CNMCM8927_003498</name>
</gene>
<name>A0AAN5YH76_ASPLE</name>
<dbReference type="EMBL" id="JAAAPU010000209">
    <property type="protein sequence ID" value="KAF4200320.1"/>
    <property type="molecule type" value="Genomic_DNA"/>
</dbReference>
<evidence type="ECO:0000313" key="2">
    <source>
        <dbReference type="Proteomes" id="UP000649114"/>
    </source>
</evidence>
<proteinExistence type="predicted"/>
<organism evidence="1 2">
    <name type="scientific">Aspergillus lentulus</name>
    <dbReference type="NCBI Taxonomy" id="293939"/>
    <lineage>
        <taxon>Eukaryota</taxon>
        <taxon>Fungi</taxon>
        <taxon>Dikarya</taxon>
        <taxon>Ascomycota</taxon>
        <taxon>Pezizomycotina</taxon>
        <taxon>Eurotiomycetes</taxon>
        <taxon>Eurotiomycetidae</taxon>
        <taxon>Eurotiales</taxon>
        <taxon>Aspergillaceae</taxon>
        <taxon>Aspergillus</taxon>
        <taxon>Aspergillus subgen. Fumigati</taxon>
    </lineage>
</organism>
<reference evidence="1" key="1">
    <citation type="journal article" date="2020" name="bioRxiv">
        <title>Genomic and phenotypic heterogeneity of clinical isolates of the human pathogens Aspergillus fumigatus, Aspergillus lentulus and Aspergillus fumigatiaffinis.</title>
        <authorList>
            <person name="dos Santos R.A.C."/>
            <person name="Steenwyk J.L."/>
            <person name="Rivero-Menendez O."/>
            <person name="Mead M.E."/>
            <person name="Silva L.P."/>
            <person name="Bastos R.W."/>
            <person name="Alastruey-Izquierdo A."/>
            <person name="Goldman G.H."/>
            <person name="Rokas A."/>
        </authorList>
    </citation>
    <scope>NUCLEOTIDE SEQUENCE</scope>
    <source>
        <strain evidence="1">CNM-CM8927</strain>
    </source>
</reference>
<dbReference type="AlphaFoldDB" id="A0AAN5YH76"/>
<accession>A0AAN5YH76</accession>